<name>M3AJ79_PSEFD</name>
<protein>
    <submittedName>
        <fullName evidence="1">Uncharacterized protein</fullName>
    </submittedName>
</protein>
<keyword evidence="2" id="KW-1185">Reference proteome</keyword>
<dbReference type="AlphaFoldDB" id="M3AJ79"/>
<reference evidence="1 2" key="1">
    <citation type="journal article" date="2012" name="PLoS Pathog.">
        <title>Diverse lifestyles and strategies of plant pathogenesis encoded in the genomes of eighteen Dothideomycetes fungi.</title>
        <authorList>
            <person name="Ohm R.A."/>
            <person name="Feau N."/>
            <person name="Henrissat B."/>
            <person name="Schoch C.L."/>
            <person name="Horwitz B.A."/>
            <person name="Barry K.W."/>
            <person name="Condon B.J."/>
            <person name="Copeland A.C."/>
            <person name="Dhillon B."/>
            <person name="Glaser F."/>
            <person name="Hesse C.N."/>
            <person name="Kosti I."/>
            <person name="LaButti K."/>
            <person name="Lindquist E.A."/>
            <person name="Lucas S."/>
            <person name="Salamov A.A."/>
            <person name="Bradshaw R.E."/>
            <person name="Ciuffetti L."/>
            <person name="Hamelin R.C."/>
            <person name="Kema G.H.J."/>
            <person name="Lawrence C."/>
            <person name="Scott J.A."/>
            <person name="Spatafora J.W."/>
            <person name="Turgeon B.G."/>
            <person name="de Wit P.J.G.M."/>
            <person name="Zhong S."/>
            <person name="Goodwin S.B."/>
            <person name="Grigoriev I.V."/>
        </authorList>
    </citation>
    <scope>NUCLEOTIDE SEQUENCE [LARGE SCALE GENOMIC DNA]</scope>
    <source>
        <strain evidence="1 2">CIRAD86</strain>
    </source>
</reference>
<evidence type="ECO:0000313" key="2">
    <source>
        <dbReference type="Proteomes" id="UP000016932"/>
    </source>
</evidence>
<dbReference type="Proteomes" id="UP000016932">
    <property type="component" value="Unassembled WGS sequence"/>
</dbReference>
<dbReference type="KEGG" id="pfj:MYCFIDRAFT_179056"/>
<gene>
    <name evidence="1" type="ORF">MYCFIDRAFT_179056</name>
</gene>
<dbReference type="VEuPathDB" id="FungiDB:MYCFIDRAFT_179056"/>
<dbReference type="EMBL" id="KB446564">
    <property type="protein sequence ID" value="EME77542.1"/>
    <property type="molecule type" value="Genomic_DNA"/>
</dbReference>
<dbReference type="RefSeq" id="XP_007931365.1">
    <property type="nucleotide sequence ID" value="XM_007933174.1"/>
</dbReference>
<sequence length="270" mass="30227">MSTRVAAQKLRVFWFKNIHSISPPAICFSYRTSRVAYRRRFVRNEAWSTCHDALELLQDGRGKDLRLRQGVLPPRIFLIQHDRVSVGVALESSQNTTIPEITSRNPCIAAPTAWEDDTNNSYHMPRTGTTRSWSGWQRLRKSIARLVEQVVVPAISMARALADTIYVLDRDFLVSNPSETSVAHEVVIVFALCSGTAGAPSFLSSHPFSCDAEKSRGAARFQLDQDEACEFVPSNAWIDTRPYCCAQHLEESALETPKIPLGMPFRSSGD</sequence>
<organism evidence="1 2">
    <name type="scientific">Pseudocercospora fijiensis (strain CIRAD86)</name>
    <name type="common">Black leaf streak disease fungus</name>
    <name type="synonym">Mycosphaerella fijiensis</name>
    <dbReference type="NCBI Taxonomy" id="383855"/>
    <lineage>
        <taxon>Eukaryota</taxon>
        <taxon>Fungi</taxon>
        <taxon>Dikarya</taxon>
        <taxon>Ascomycota</taxon>
        <taxon>Pezizomycotina</taxon>
        <taxon>Dothideomycetes</taxon>
        <taxon>Dothideomycetidae</taxon>
        <taxon>Mycosphaerellales</taxon>
        <taxon>Mycosphaerellaceae</taxon>
        <taxon>Pseudocercospora</taxon>
    </lineage>
</organism>
<dbReference type="GeneID" id="19334040"/>
<dbReference type="HOGENOM" id="CLU_1031063_0_0_1"/>
<evidence type="ECO:0000313" key="1">
    <source>
        <dbReference type="EMBL" id="EME77542.1"/>
    </source>
</evidence>
<accession>M3AJ79</accession>
<proteinExistence type="predicted"/>